<sequence length="410" mass="47709">MDIDKELEDIFSDPLMDVSYQEAKLFDVPADMKGVMAQKKDAPDHVAQRKLCENFAQFKPLFEQVHQDLKTGKRQLQRISKTTSLLAGRYYLVDGQMVLLYEIIEKKKGTNGLPDGRTRCIYENGTESDIYLQTLRKSVVASGYAITETLEETDAHFFNPEDVKQEDQVTGYIYVLRSKSENPEIRNIKNLYKIGFSTNRVEERVANAEHEPTYLMAPVEIVSTYKIVNMHSQKFEDLVHQVLQTVNFRFRVTDDKGEMHEATEWYQVPLEIIDSIIQKIMNGTIIYFSYNKEQQCLEQRIEKKPSQLNLSGLKVLTQIIEKQYFEEIVSGVKTEEYRSLKQTTLNKYTYIDEADGKRYLRRFDAIRFYVGYHSDRDSAVVQVLDTTYEDGLVTYHLGKVLEVIRGKENK</sequence>
<feature type="domain" description="Bacteriophage T5 Orf172 DNA-binding" evidence="1">
    <location>
        <begin position="186"/>
        <end position="280"/>
    </location>
</feature>
<gene>
    <name evidence="2" type="ORF">DW079_13255</name>
</gene>
<dbReference type="InterPro" id="IPR018306">
    <property type="entry name" value="Phage_T5_Orf172_DNA-bd"/>
</dbReference>
<evidence type="ECO:0000313" key="3">
    <source>
        <dbReference type="Proteomes" id="UP000286211"/>
    </source>
</evidence>
<protein>
    <submittedName>
        <fullName evidence="2">GIY-YIG nuclease family protein</fullName>
    </submittedName>
</protein>
<comment type="caution">
    <text evidence="2">The sequence shown here is derived from an EMBL/GenBank/DDBJ whole genome shotgun (WGS) entry which is preliminary data.</text>
</comment>
<organism evidence="2 3">
    <name type="scientific">Segatella copri</name>
    <dbReference type="NCBI Taxonomy" id="165179"/>
    <lineage>
        <taxon>Bacteria</taxon>
        <taxon>Pseudomonadati</taxon>
        <taxon>Bacteroidota</taxon>
        <taxon>Bacteroidia</taxon>
        <taxon>Bacteroidales</taxon>
        <taxon>Prevotellaceae</taxon>
        <taxon>Segatella</taxon>
    </lineage>
</organism>
<name>A0A3R6IK72_9BACT</name>
<proteinExistence type="predicted"/>
<reference evidence="2 3" key="1">
    <citation type="submission" date="2018-08" db="EMBL/GenBank/DDBJ databases">
        <title>A genome reference for cultivated species of the human gut microbiota.</title>
        <authorList>
            <person name="Zou Y."/>
            <person name="Xue W."/>
            <person name="Luo G."/>
        </authorList>
    </citation>
    <scope>NUCLEOTIDE SEQUENCE [LARGE SCALE GENOMIC DNA]</scope>
    <source>
        <strain evidence="2 3">AF46-2NS</strain>
    </source>
</reference>
<accession>A0A3R6IK72</accession>
<dbReference type="Proteomes" id="UP000286211">
    <property type="component" value="Unassembled WGS sequence"/>
</dbReference>
<evidence type="ECO:0000313" key="2">
    <source>
        <dbReference type="EMBL" id="RHK08407.1"/>
    </source>
</evidence>
<dbReference type="SMART" id="SM00974">
    <property type="entry name" value="T5orf172"/>
    <property type="match status" value="1"/>
</dbReference>
<dbReference type="AlphaFoldDB" id="A0A3R6IK72"/>
<dbReference type="Pfam" id="PF10544">
    <property type="entry name" value="T5orf172"/>
    <property type="match status" value="1"/>
</dbReference>
<evidence type="ECO:0000259" key="1">
    <source>
        <dbReference type="SMART" id="SM00974"/>
    </source>
</evidence>
<dbReference type="EMBL" id="QRNB01000096">
    <property type="protein sequence ID" value="RHK08407.1"/>
    <property type="molecule type" value="Genomic_DNA"/>
</dbReference>